<organism evidence="1">
    <name type="scientific">Magallana gigas</name>
    <name type="common">Pacific oyster</name>
    <name type="synonym">Crassostrea gigas</name>
    <dbReference type="NCBI Taxonomy" id="29159"/>
    <lineage>
        <taxon>Eukaryota</taxon>
        <taxon>Metazoa</taxon>
        <taxon>Spiralia</taxon>
        <taxon>Lophotrochozoa</taxon>
        <taxon>Mollusca</taxon>
        <taxon>Bivalvia</taxon>
        <taxon>Autobranchia</taxon>
        <taxon>Pteriomorphia</taxon>
        <taxon>Ostreida</taxon>
        <taxon>Ostreoidea</taxon>
        <taxon>Ostreidae</taxon>
        <taxon>Magallana</taxon>
    </lineage>
</organism>
<accession>K1R1W4</accession>
<dbReference type="EMBL" id="JH818024">
    <property type="protein sequence ID" value="EKC39818.1"/>
    <property type="molecule type" value="Genomic_DNA"/>
</dbReference>
<name>K1R1W4_MAGGI</name>
<protein>
    <submittedName>
        <fullName evidence="1">Uncharacterized protein</fullName>
    </submittedName>
</protein>
<evidence type="ECO:0000313" key="1">
    <source>
        <dbReference type="EMBL" id="EKC39818.1"/>
    </source>
</evidence>
<reference evidence="1" key="1">
    <citation type="journal article" date="2012" name="Nature">
        <title>The oyster genome reveals stress adaptation and complexity of shell formation.</title>
        <authorList>
            <person name="Zhang G."/>
            <person name="Fang X."/>
            <person name="Guo X."/>
            <person name="Li L."/>
            <person name="Luo R."/>
            <person name="Xu F."/>
            <person name="Yang P."/>
            <person name="Zhang L."/>
            <person name="Wang X."/>
            <person name="Qi H."/>
            <person name="Xiong Z."/>
            <person name="Que H."/>
            <person name="Xie Y."/>
            <person name="Holland P.W."/>
            <person name="Paps J."/>
            <person name="Zhu Y."/>
            <person name="Wu F."/>
            <person name="Chen Y."/>
            <person name="Wang J."/>
            <person name="Peng C."/>
            <person name="Meng J."/>
            <person name="Yang L."/>
            <person name="Liu J."/>
            <person name="Wen B."/>
            <person name="Zhang N."/>
            <person name="Huang Z."/>
            <person name="Zhu Q."/>
            <person name="Feng Y."/>
            <person name="Mount A."/>
            <person name="Hedgecock D."/>
            <person name="Xu Z."/>
            <person name="Liu Y."/>
            <person name="Domazet-Loso T."/>
            <person name="Du Y."/>
            <person name="Sun X."/>
            <person name="Zhang S."/>
            <person name="Liu B."/>
            <person name="Cheng P."/>
            <person name="Jiang X."/>
            <person name="Li J."/>
            <person name="Fan D."/>
            <person name="Wang W."/>
            <person name="Fu W."/>
            <person name="Wang T."/>
            <person name="Wang B."/>
            <person name="Zhang J."/>
            <person name="Peng Z."/>
            <person name="Li Y."/>
            <person name="Li N."/>
            <person name="Wang J."/>
            <person name="Chen M."/>
            <person name="He Y."/>
            <person name="Tan F."/>
            <person name="Song X."/>
            <person name="Zheng Q."/>
            <person name="Huang R."/>
            <person name="Yang H."/>
            <person name="Du X."/>
            <person name="Chen L."/>
            <person name="Yang M."/>
            <person name="Gaffney P.M."/>
            <person name="Wang S."/>
            <person name="Luo L."/>
            <person name="She Z."/>
            <person name="Ming Y."/>
            <person name="Huang W."/>
            <person name="Zhang S."/>
            <person name="Huang B."/>
            <person name="Zhang Y."/>
            <person name="Qu T."/>
            <person name="Ni P."/>
            <person name="Miao G."/>
            <person name="Wang J."/>
            <person name="Wang Q."/>
            <person name="Steinberg C.E."/>
            <person name="Wang H."/>
            <person name="Li N."/>
            <person name="Qian L."/>
            <person name="Zhang G."/>
            <person name="Li Y."/>
            <person name="Yang H."/>
            <person name="Liu X."/>
            <person name="Wang J."/>
            <person name="Yin Y."/>
            <person name="Wang J."/>
        </authorList>
    </citation>
    <scope>NUCLEOTIDE SEQUENCE [LARGE SCALE GENOMIC DNA]</scope>
    <source>
        <strain evidence="1">05x7-T-G4-1.051#20</strain>
    </source>
</reference>
<sequence length="75" mass="8341">MGHITHRNNTLGYRLQNNISSNILKGKVYGAVIEQRVLSPHSTCLDPMSFATNFETGSLVAVNEGVRRFPFVYTA</sequence>
<dbReference type="HOGENOM" id="CLU_2673501_0_0_1"/>
<gene>
    <name evidence="1" type="ORF">CGI_10025373</name>
</gene>
<proteinExistence type="predicted"/>
<dbReference type="AlphaFoldDB" id="K1R1W4"/>
<dbReference type="InParanoid" id="K1R1W4"/>